<accession>R4Z445</accession>
<name>R4Z445_9ACTN</name>
<evidence type="ECO:0000313" key="5">
    <source>
        <dbReference type="Proteomes" id="UP000018291"/>
    </source>
</evidence>
<feature type="domain" description="Amidase" evidence="3">
    <location>
        <begin position="42"/>
        <end position="399"/>
    </location>
</feature>
<dbReference type="PANTHER" id="PTHR11895:SF7">
    <property type="entry name" value="GLUTAMYL-TRNA(GLN) AMIDOTRANSFERASE SUBUNIT A, MITOCHONDRIAL"/>
    <property type="match status" value="1"/>
</dbReference>
<proteinExistence type="inferred from homology"/>
<dbReference type="InterPro" id="IPR023631">
    <property type="entry name" value="Amidase_dom"/>
</dbReference>
<evidence type="ECO:0000256" key="2">
    <source>
        <dbReference type="SAM" id="MobiDB-lite"/>
    </source>
</evidence>
<organism evidence="4 5">
    <name type="scientific">Candidatus Neomicrothrix parvicella RN1</name>
    <dbReference type="NCBI Taxonomy" id="1229780"/>
    <lineage>
        <taxon>Bacteria</taxon>
        <taxon>Bacillati</taxon>
        <taxon>Actinomycetota</taxon>
        <taxon>Acidimicrobiia</taxon>
        <taxon>Acidimicrobiales</taxon>
        <taxon>Microthrixaceae</taxon>
        <taxon>Candidatus Neomicrothrix</taxon>
    </lineage>
</organism>
<dbReference type="Pfam" id="PF01425">
    <property type="entry name" value="Amidase"/>
    <property type="match status" value="1"/>
</dbReference>
<dbReference type="InterPro" id="IPR000120">
    <property type="entry name" value="Amidase"/>
</dbReference>
<dbReference type="AlphaFoldDB" id="R4Z445"/>
<evidence type="ECO:0000313" key="4">
    <source>
        <dbReference type="EMBL" id="CCM65455.1"/>
    </source>
</evidence>
<dbReference type="SUPFAM" id="SSF75304">
    <property type="entry name" value="Amidase signature (AS) enzymes"/>
    <property type="match status" value="1"/>
</dbReference>
<dbReference type="EMBL" id="CANL01000076">
    <property type="protein sequence ID" value="CCM65455.1"/>
    <property type="molecule type" value="Genomic_DNA"/>
</dbReference>
<keyword evidence="5" id="KW-1185">Reference proteome</keyword>
<dbReference type="PROSITE" id="PS00571">
    <property type="entry name" value="AMIDASES"/>
    <property type="match status" value="1"/>
</dbReference>
<feature type="region of interest" description="Disordered" evidence="2">
    <location>
        <begin position="1"/>
        <end position="22"/>
    </location>
</feature>
<dbReference type="Gene3D" id="3.90.1300.10">
    <property type="entry name" value="Amidase signature (AS) domain"/>
    <property type="match status" value="1"/>
</dbReference>
<gene>
    <name evidence="4" type="ORF">BN381_780004</name>
</gene>
<dbReference type="InterPro" id="IPR036928">
    <property type="entry name" value="AS_sf"/>
</dbReference>
<dbReference type="eggNOG" id="COG0154">
    <property type="taxonomic scope" value="Bacteria"/>
</dbReference>
<dbReference type="InterPro" id="IPR020556">
    <property type="entry name" value="Amidase_CS"/>
</dbReference>
<comment type="similarity">
    <text evidence="1">Belongs to the amidase family.</text>
</comment>
<dbReference type="GO" id="GO:0003824">
    <property type="term" value="F:catalytic activity"/>
    <property type="evidence" value="ECO:0007669"/>
    <property type="project" value="InterPro"/>
</dbReference>
<dbReference type="HOGENOM" id="CLU_009600_0_4_11"/>
<protein>
    <submittedName>
        <fullName evidence="4">Putative Amidase</fullName>
    </submittedName>
</protein>
<reference evidence="4 5" key="1">
    <citation type="journal article" date="2013" name="ISME J.">
        <title>Metabolic model for the filamentous 'Candidatus Microthrix parvicella' based on genomic and metagenomic analyses.</title>
        <authorList>
            <person name="Jon McIlroy S."/>
            <person name="Kristiansen R."/>
            <person name="Albertsen M."/>
            <person name="Michael Karst S."/>
            <person name="Rossetti S."/>
            <person name="Lund Nielsen J."/>
            <person name="Tandoi V."/>
            <person name="James Seviour R."/>
            <person name="Nielsen P.H."/>
        </authorList>
    </citation>
    <scope>NUCLEOTIDE SEQUENCE [LARGE SCALE GENOMIC DNA]</scope>
    <source>
        <strain evidence="4 5">RN1</strain>
    </source>
</reference>
<sequence length="520" mass="54175">MLGSLGQAGEDRPMTDTPWQGDASSLVDAFRAGERSPVEETEATLAAIGNSKLNSFSFVDPERALEAAKSADVSLPFGGVPTGIKELEQVKGWPDTGASLAFANRVATVNSNSNKLLFNRGGVVPVGLTTASEFGGLNVSITKLNGVTHNPWRHGRTVGGSSGGAAASVAGGLVSLATGGDGGGSIRIPAGYTGLLGMKGTFGRITRGPVAFSRPNTVVQGNLSRSVRDAARFYDVCAGVDPYDPTSLPSAGDWEANLGTHDLAGLRVAVVPNLGGVTLEDGVEQRIRDEAAALMADNNMVQVNVDVRPPNLAAQWMMGNLSTLLVELGDMWPKCAKDLTDEVAIGLYLSQSMYNLRTAAVAEEMRVEANQAMARAFEQVDLIIAASNPGPAFPAESSMSSTENNLIEKAKSSTAAKGALRTALFGTKLASTFAPKLPSNLLGRVSEKFPEMVNMGALTIIANIYGNPAVSIPAGTVGGLPVGMQVLARHHEDPLLFDVALAVERERPWPIVAPAVTDAA</sequence>
<evidence type="ECO:0000256" key="1">
    <source>
        <dbReference type="ARBA" id="ARBA00009199"/>
    </source>
</evidence>
<dbReference type="STRING" id="1229780.BN381_780004"/>
<dbReference type="Proteomes" id="UP000018291">
    <property type="component" value="Unassembled WGS sequence"/>
</dbReference>
<dbReference type="PANTHER" id="PTHR11895">
    <property type="entry name" value="TRANSAMIDASE"/>
    <property type="match status" value="1"/>
</dbReference>
<comment type="caution">
    <text evidence="4">The sequence shown here is derived from an EMBL/GenBank/DDBJ whole genome shotgun (WGS) entry which is preliminary data.</text>
</comment>
<evidence type="ECO:0000259" key="3">
    <source>
        <dbReference type="Pfam" id="PF01425"/>
    </source>
</evidence>